<dbReference type="Pfam" id="PF00753">
    <property type="entry name" value="Lactamase_B"/>
    <property type="match status" value="1"/>
</dbReference>
<dbReference type="Gene3D" id="3.60.15.10">
    <property type="entry name" value="Ribonuclease Z/Hydroxyacylglutathione hydrolase-like"/>
    <property type="match status" value="1"/>
</dbReference>
<dbReference type="InterPro" id="IPR036388">
    <property type="entry name" value="WH-like_DNA-bd_sf"/>
</dbReference>
<keyword evidence="5" id="KW-0378">Hydrolase</keyword>
<name>A0A3S9A3J1_9BACL</name>
<evidence type="ECO:0000256" key="1">
    <source>
        <dbReference type="ARBA" id="ARBA00034221"/>
    </source>
</evidence>
<dbReference type="InterPro" id="IPR036866">
    <property type="entry name" value="RibonucZ/Hydroxyglut_hydro"/>
</dbReference>
<evidence type="ECO:0000313" key="6">
    <source>
        <dbReference type="Proteomes" id="UP000272528"/>
    </source>
</evidence>
<dbReference type="EMBL" id="CP034437">
    <property type="protein sequence ID" value="AZN40246.1"/>
    <property type="molecule type" value="Genomic_DNA"/>
</dbReference>
<feature type="domain" description="Metallo-beta-lactamase" evidence="4">
    <location>
        <begin position="30"/>
        <end position="246"/>
    </location>
</feature>
<comment type="catalytic activity">
    <reaction evidence="3">
        <text>3',5'-cyclic UMP + H2O = UMP + H(+)</text>
        <dbReference type="Rhea" id="RHEA:70575"/>
        <dbReference type="ChEBI" id="CHEBI:15377"/>
        <dbReference type="ChEBI" id="CHEBI:15378"/>
        <dbReference type="ChEBI" id="CHEBI:57865"/>
        <dbReference type="ChEBI" id="CHEBI:184387"/>
    </reaction>
    <physiologicalReaction direction="left-to-right" evidence="3">
        <dbReference type="Rhea" id="RHEA:70576"/>
    </physiologicalReaction>
</comment>
<evidence type="ECO:0000256" key="2">
    <source>
        <dbReference type="ARBA" id="ARBA00034301"/>
    </source>
</evidence>
<dbReference type="PANTHER" id="PTHR23131:SF4">
    <property type="entry name" value="METALLO-BETA-LACTAMASE SUPERFAMILY POTEIN"/>
    <property type="match status" value="1"/>
</dbReference>
<dbReference type="OrthoDB" id="9761531at2"/>
<evidence type="ECO:0000259" key="4">
    <source>
        <dbReference type="SMART" id="SM00849"/>
    </source>
</evidence>
<dbReference type="Gene3D" id="1.10.10.10">
    <property type="entry name" value="Winged helix-like DNA-binding domain superfamily/Winged helix DNA-binding domain"/>
    <property type="match status" value="1"/>
</dbReference>
<dbReference type="SUPFAM" id="SSF56281">
    <property type="entry name" value="Metallo-hydrolase/oxidoreductase"/>
    <property type="match status" value="1"/>
</dbReference>
<dbReference type="GO" id="GO:0016787">
    <property type="term" value="F:hydrolase activity"/>
    <property type="evidence" value="ECO:0007669"/>
    <property type="project" value="UniProtKB-KW"/>
</dbReference>
<accession>A0A3S9A3J1</accession>
<protein>
    <submittedName>
        <fullName evidence="5">MBL fold metallo-hydrolase</fullName>
    </submittedName>
</protein>
<reference evidence="6" key="1">
    <citation type="submission" date="2018-12" db="EMBL/GenBank/DDBJ databases">
        <title>Genome sequence of Peanibacillus sp.</title>
        <authorList>
            <person name="Subramani G."/>
            <person name="Srinivasan S."/>
            <person name="Kim M.K."/>
        </authorList>
    </citation>
    <scope>NUCLEOTIDE SEQUENCE [LARGE SCALE GENOMIC DNA]</scope>
    <source>
        <strain evidence="6">18JY67-1</strain>
    </source>
</reference>
<sequence>MSETNKPLVSKRWSCGVIQVKVPLPFSLKYVNSYLLQDERGFVVVDPGLHTPEALQAWQETLDEHGISIREIHTIVLTHQHPDHYGLAGWFQEQTGGAPVYISEASYAYTQRLWGSDAGAAFAADLTQLYEVHGMPQQVLEEIAPHLNSFIAKVSPQPKVTFIEAGQTIEMGGFTWQTIDVPGHAKGQLCFYAASEKLMLCGDQVLPDITPNISVVPGDGEDQLQQFLDSLEQIRSLEVELAFPGHRDPFTNYKERIEQLIAHHERRLTHMYSLIQSGANTGYTLCMQLFGERIAGNTHNLRFAMSETLAHMFHLEKHGRIERSSQDGKVYFTIKAEQQP</sequence>
<dbReference type="InterPro" id="IPR001279">
    <property type="entry name" value="Metallo-B-lactamas"/>
</dbReference>
<dbReference type="CDD" id="cd07725">
    <property type="entry name" value="TTHA1429-like_MBL-fold"/>
    <property type="match status" value="1"/>
</dbReference>
<organism evidence="5 6">
    <name type="scientific">Paenibacillus albus</name>
    <dbReference type="NCBI Taxonomy" id="2495582"/>
    <lineage>
        <taxon>Bacteria</taxon>
        <taxon>Bacillati</taxon>
        <taxon>Bacillota</taxon>
        <taxon>Bacilli</taxon>
        <taxon>Bacillales</taxon>
        <taxon>Paenibacillaceae</taxon>
        <taxon>Paenibacillus</taxon>
    </lineage>
</organism>
<dbReference type="InterPro" id="IPR048933">
    <property type="entry name" value="B_lactamase-like_C"/>
</dbReference>
<dbReference type="Pfam" id="PF21221">
    <property type="entry name" value="B_lactamase-like_C"/>
    <property type="match status" value="1"/>
</dbReference>
<dbReference type="RefSeq" id="WP_126015481.1">
    <property type="nucleotide sequence ID" value="NZ_CP034437.1"/>
</dbReference>
<dbReference type="InterPro" id="IPR050662">
    <property type="entry name" value="Sec-metab_biosynth-thioest"/>
</dbReference>
<evidence type="ECO:0000256" key="3">
    <source>
        <dbReference type="ARBA" id="ARBA00048505"/>
    </source>
</evidence>
<dbReference type="SMART" id="SM00849">
    <property type="entry name" value="Lactamase_B"/>
    <property type="match status" value="1"/>
</dbReference>
<dbReference type="AlphaFoldDB" id="A0A3S9A3J1"/>
<evidence type="ECO:0000313" key="5">
    <source>
        <dbReference type="EMBL" id="AZN40246.1"/>
    </source>
</evidence>
<dbReference type="KEGG" id="palb:EJC50_11730"/>
<dbReference type="Proteomes" id="UP000272528">
    <property type="component" value="Chromosome"/>
</dbReference>
<gene>
    <name evidence="5" type="ORF">EJC50_11730</name>
</gene>
<keyword evidence="6" id="KW-1185">Reference proteome</keyword>
<proteinExistence type="predicted"/>
<dbReference type="PANTHER" id="PTHR23131">
    <property type="entry name" value="ENDORIBONUCLEASE LACTB2"/>
    <property type="match status" value="1"/>
</dbReference>
<comment type="function">
    <text evidence="2">Counteracts the endogenous Pycsar antiviral defense system. Phosphodiesterase that enables metal-dependent hydrolysis of host cyclic nucleotide Pycsar defense signals such as cCMP and cUMP.</text>
</comment>
<comment type="catalytic activity">
    <reaction evidence="1">
        <text>3',5'-cyclic CMP + H2O = CMP + H(+)</text>
        <dbReference type="Rhea" id="RHEA:72675"/>
        <dbReference type="ChEBI" id="CHEBI:15377"/>
        <dbReference type="ChEBI" id="CHEBI:15378"/>
        <dbReference type="ChEBI" id="CHEBI:58003"/>
        <dbReference type="ChEBI" id="CHEBI:60377"/>
    </reaction>
    <physiologicalReaction direction="left-to-right" evidence="1">
        <dbReference type="Rhea" id="RHEA:72676"/>
    </physiologicalReaction>
</comment>